<keyword evidence="7" id="KW-0560">Oxidoreductase</keyword>
<evidence type="ECO:0000256" key="4">
    <source>
        <dbReference type="ARBA" id="ARBA00022723"/>
    </source>
</evidence>
<dbReference type="Proteomes" id="UP000663760">
    <property type="component" value="Chromosome 8"/>
</dbReference>
<dbReference type="InterPro" id="IPR005123">
    <property type="entry name" value="Oxoglu/Fe-dep_dioxygenase_dom"/>
</dbReference>
<protein>
    <recommendedName>
        <fullName evidence="3">procollagen-proline 3-dioxygenase</fullName>
        <ecNumber evidence="3">1.14.11.7</ecNumber>
    </recommendedName>
</protein>
<dbReference type="Pfam" id="PF13640">
    <property type="entry name" value="2OG-FeII_Oxy_3"/>
    <property type="match status" value="1"/>
</dbReference>
<dbReference type="GO" id="GO:0019797">
    <property type="term" value="F:procollagen-proline 3-dioxygenase activity"/>
    <property type="evidence" value="ECO:0007669"/>
    <property type="project" value="UniProtKB-EC"/>
</dbReference>
<evidence type="ECO:0000256" key="2">
    <source>
        <dbReference type="ARBA" id="ARBA00001962"/>
    </source>
</evidence>
<dbReference type="PROSITE" id="PS51471">
    <property type="entry name" value="FE2OG_OXY"/>
    <property type="match status" value="1"/>
</dbReference>
<evidence type="ECO:0000313" key="12">
    <source>
        <dbReference type="Proteomes" id="UP000663760"/>
    </source>
</evidence>
<organism evidence="11 12">
    <name type="scientific">Spirodela intermedia</name>
    <name type="common">Intermediate duckweed</name>
    <dbReference type="NCBI Taxonomy" id="51605"/>
    <lineage>
        <taxon>Eukaryota</taxon>
        <taxon>Viridiplantae</taxon>
        <taxon>Streptophyta</taxon>
        <taxon>Embryophyta</taxon>
        <taxon>Tracheophyta</taxon>
        <taxon>Spermatophyta</taxon>
        <taxon>Magnoliopsida</taxon>
        <taxon>Liliopsida</taxon>
        <taxon>Araceae</taxon>
        <taxon>Lemnoideae</taxon>
        <taxon>Spirodela</taxon>
    </lineage>
</organism>
<keyword evidence="4" id="KW-0479">Metal-binding</keyword>
<dbReference type="PANTHER" id="PTHR14049:SF9">
    <property type="entry name" value="PROCOLLAGEN-PROLINE 3-DIOXYGENASE"/>
    <property type="match status" value="1"/>
</dbReference>
<dbReference type="EC" id="1.14.11.7" evidence="3"/>
<dbReference type="EMBL" id="LR746271">
    <property type="protein sequence ID" value="CAA7400822.1"/>
    <property type="molecule type" value="Genomic_DNA"/>
</dbReference>
<dbReference type="OrthoDB" id="427071at2759"/>
<evidence type="ECO:0000256" key="7">
    <source>
        <dbReference type="ARBA" id="ARBA00023002"/>
    </source>
</evidence>
<name>A0A7I8KTL1_SPIIN</name>
<dbReference type="AlphaFoldDB" id="A0A7I8KTL1"/>
<feature type="domain" description="Fe2OG dioxygenase" evidence="10">
    <location>
        <begin position="80"/>
        <end position="181"/>
    </location>
</feature>
<sequence>MPPEGEGEAHPRLLLPGFLPQSLCKELEFIHRSCCAVGYRPGVLSTTLSHLIATGCAHLVVPFVPVRERLREKVEERFGCEFELFVEFTGLVSWCKGASIGWHSDDNRPYLKQRDFAAVCYLNSCGKDFTGGIFHFKDGSPDSIIPHAGDAVIYTADSQNIHSVDEVIDGERLTLTLWFTRDKTHDEDAKLISLLSERSPENGETSPRPTLPIPAPNSMYWFPHQGSGFDIRWGRLHILGCNIYPLASTVLSDDPLEQLMGPLQLGKGKEIFDAEFRNILHALQIVQFYSWKTSGVKEQGREDPAPGRALCPSPVERTSSRSPVVGPGDPQAADPVLGSATGDDVWSNGFDLAGLRNAMVAWEEYVRALDEVLRRSFPLWRTHEIMFPLSDAGHSD</sequence>
<keyword evidence="5" id="KW-0677">Repeat</keyword>
<evidence type="ECO:0000256" key="1">
    <source>
        <dbReference type="ARBA" id="ARBA00001961"/>
    </source>
</evidence>
<proteinExistence type="predicted"/>
<dbReference type="PANTHER" id="PTHR14049">
    <property type="entry name" value="LEPRECAN 1"/>
    <property type="match status" value="1"/>
</dbReference>
<gene>
    <name evidence="11" type="ORF">SI8410_08011500</name>
</gene>
<dbReference type="GO" id="GO:0005506">
    <property type="term" value="F:iron ion binding"/>
    <property type="evidence" value="ECO:0007669"/>
    <property type="project" value="InterPro"/>
</dbReference>
<evidence type="ECO:0000256" key="6">
    <source>
        <dbReference type="ARBA" id="ARBA00022964"/>
    </source>
</evidence>
<dbReference type="InterPro" id="IPR044862">
    <property type="entry name" value="Pro_4_hyd_alph_FE2OG_OXY"/>
</dbReference>
<dbReference type="GO" id="GO:0031418">
    <property type="term" value="F:L-ascorbic acid binding"/>
    <property type="evidence" value="ECO:0007669"/>
    <property type="project" value="InterPro"/>
</dbReference>
<reference evidence="11" key="1">
    <citation type="submission" date="2020-02" db="EMBL/GenBank/DDBJ databases">
        <authorList>
            <person name="Scholz U."/>
            <person name="Mascher M."/>
            <person name="Fiebig A."/>
        </authorList>
    </citation>
    <scope>NUCLEOTIDE SEQUENCE</scope>
</reference>
<dbReference type="GO" id="GO:0032963">
    <property type="term" value="P:collagen metabolic process"/>
    <property type="evidence" value="ECO:0007669"/>
    <property type="project" value="InterPro"/>
</dbReference>
<comment type="cofactor">
    <cofactor evidence="1">
        <name>L-ascorbate</name>
        <dbReference type="ChEBI" id="CHEBI:38290"/>
    </cofactor>
</comment>
<evidence type="ECO:0000256" key="9">
    <source>
        <dbReference type="SAM" id="MobiDB-lite"/>
    </source>
</evidence>
<dbReference type="InterPro" id="IPR006620">
    <property type="entry name" value="Pro_4_hyd_alph"/>
</dbReference>
<evidence type="ECO:0000313" key="11">
    <source>
        <dbReference type="EMBL" id="CAA7400822.1"/>
    </source>
</evidence>
<evidence type="ECO:0000256" key="5">
    <source>
        <dbReference type="ARBA" id="ARBA00022737"/>
    </source>
</evidence>
<evidence type="ECO:0000256" key="8">
    <source>
        <dbReference type="ARBA" id="ARBA00023004"/>
    </source>
</evidence>
<keyword evidence="6" id="KW-0223">Dioxygenase</keyword>
<evidence type="ECO:0000256" key="3">
    <source>
        <dbReference type="ARBA" id="ARBA00012262"/>
    </source>
</evidence>
<dbReference type="SMART" id="SM00702">
    <property type="entry name" value="P4Hc"/>
    <property type="match status" value="1"/>
</dbReference>
<accession>A0A7I8KTL1</accession>
<dbReference type="Gene3D" id="2.60.120.620">
    <property type="entry name" value="q2cbj1_9rhob like domain"/>
    <property type="match status" value="1"/>
</dbReference>
<dbReference type="InterPro" id="IPR039575">
    <property type="entry name" value="P3H"/>
</dbReference>
<feature type="region of interest" description="Disordered" evidence="9">
    <location>
        <begin position="297"/>
        <end position="333"/>
    </location>
</feature>
<keyword evidence="8" id="KW-0408">Iron</keyword>
<comment type="cofactor">
    <cofactor evidence="2">
        <name>Fe cation</name>
        <dbReference type="ChEBI" id="CHEBI:24875"/>
    </cofactor>
</comment>
<keyword evidence="12" id="KW-1185">Reference proteome</keyword>
<evidence type="ECO:0000259" key="10">
    <source>
        <dbReference type="PROSITE" id="PS51471"/>
    </source>
</evidence>